<reference evidence="2" key="1">
    <citation type="journal article" date="2013" name="Int. J. Syst. Evol. Microbiol.">
        <title>Aestuariibaculum suncheonense gen. nov., sp. nov., a marine bacterium of the family Flavobacteriaceae isolated from a tidal flat and emended descriptions of the genera Gaetbulibacter and Tamlana.</title>
        <authorList>
            <person name="Jeong S.H."/>
            <person name="Park M.S."/>
            <person name="Jin H.M."/>
            <person name="Lee K."/>
            <person name="Park W."/>
            <person name="Jeon C.O."/>
        </authorList>
    </citation>
    <scope>NUCLEOTIDE SEQUENCE</scope>
    <source>
        <strain evidence="2">SC17</strain>
    </source>
</reference>
<dbReference type="RefSeq" id="WP_188216590.1">
    <property type="nucleotide sequence ID" value="NZ_BAABGH010000007.1"/>
</dbReference>
<sequence>MRYYTCNYCYKEFEPTRRRVQKFCCNSCRSKAHNAKKSKQSKLPTKKIEENNVPPTVKPEQPKTKIEAVSIPGVINAGLGTLIADGIKSFATKDINLPATKGDLELLAKHLTKRYHKILNHPPRQDGALPYFDLHTNTIKYSFLPLDN</sequence>
<evidence type="ECO:0000313" key="3">
    <source>
        <dbReference type="Proteomes" id="UP000602057"/>
    </source>
</evidence>
<name>A0A8J6UC75_9FLAO</name>
<dbReference type="Proteomes" id="UP000602057">
    <property type="component" value="Unassembled WGS sequence"/>
</dbReference>
<organism evidence="2 3">
    <name type="scientific">Aestuariibaculum suncheonense</name>
    <dbReference type="NCBI Taxonomy" id="1028745"/>
    <lineage>
        <taxon>Bacteria</taxon>
        <taxon>Pseudomonadati</taxon>
        <taxon>Bacteroidota</taxon>
        <taxon>Flavobacteriia</taxon>
        <taxon>Flavobacteriales</taxon>
        <taxon>Flavobacteriaceae</taxon>
    </lineage>
</organism>
<dbReference type="EMBL" id="JACVXC010000004">
    <property type="protein sequence ID" value="MBD0836102.1"/>
    <property type="molecule type" value="Genomic_DNA"/>
</dbReference>
<comment type="caution">
    <text evidence="2">The sequence shown here is derived from an EMBL/GenBank/DDBJ whole genome shotgun (WGS) entry which is preliminary data.</text>
</comment>
<dbReference type="AlphaFoldDB" id="A0A8J6UC75"/>
<evidence type="ECO:0000256" key="1">
    <source>
        <dbReference type="SAM" id="MobiDB-lite"/>
    </source>
</evidence>
<keyword evidence="3" id="KW-1185">Reference proteome</keyword>
<evidence type="ECO:0000313" key="2">
    <source>
        <dbReference type="EMBL" id="MBD0836102.1"/>
    </source>
</evidence>
<protein>
    <submittedName>
        <fullName evidence="2">Uncharacterized protein</fullName>
    </submittedName>
</protein>
<gene>
    <name evidence="2" type="ORF">ICJ84_11685</name>
</gene>
<feature type="region of interest" description="Disordered" evidence="1">
    <location>
        <begin position="35"/>
        <end position="61"/>
    </location>
</feature>
<proteinExistence type="predicted"/>
<reference evidence="2" key="2">
    <citation type="submission" date="2020-09" db="EMBL/GenBank/DDBJ databases">
        <authorList>
            <person name="Wu Z."/>
        </authorList>
    </citation>
    <scope>NUCLEOTIDE SEQUENCE</scope>
    <source>
        <strain evidence="2">SC17</strain>
    </source>
</reference>
<accession>A0A8J6UC75</accession>